<dbReference type="EMBL" id="QFYR01000001">
    <property type="protein sequence ID" value="RAK56452.1"/>
    <property type="molecule type" value="Genomic_DNA"/>
</dbReference>
<dbReference type="GO" id="GO:0016020">
    <property type="term" value="C:membrane"/>
    <property type="evidence" value="ECO:0007669"/>
    <property type="project" value="UniProtKB-SubCell"/>
</dbReference>
<evidence type="ECO:0000256" key="5">
    <source>
        <dbReference type="SAM" id="Phobius"/>
    </source>
</evidence>
<dbReference type="SUPFAM" id="SSF50182">
    <property type="entry name" value="Sm-like ribonucleoproteins"/>
    <property type="match status" value="1"/>
</dbReference>
<keyword evidence="2 5" id="KW-0812">Transmembrane</keyword>
<evidence type="ECO:0000313" key="8">
    <source>
        <dbReference type="Proteomes" id="UP000249725"/>
    </source>
</evidence>
<gene>
    <name evidence="7" type="ORF">DJ018_00230</name>
</gene>
<dbReference type="InterPro" id="IPR006685">
    <property type="entry name" value="MscS_channel_2nd"/>
</dbReference>
<evidence type="ECO:0000256" key="1">
    <source>
        <dbReference type="ARBA" id="ARBA00004370"/>
    </source>
</evidence>
<dbReference type="InterPro" id="IPR010920">
    <property type="entry name" value="LSM_dom_sf"/>
</dbReference>
<dbReference type="Gene3D" id="1.10.287.1260">
    <property type="match status" value="1"/>
</dbReference>
<comment type="subcellular location">
    <subcellularLocation>
        <location evidence="1">Membrane</location>
    </subcellularLocation>
</comment>
<evidence type="ECO:0000256" key="3">
    <source>
        <dbReference type="ARBA" id="ARBA00022989"/>
    </source>
</evidence>
<comment type="caution">
    <text evidence="7">The sequence shown here is derived from an EMBL/GenBank/DDBJ whole genome shotgun (WGS) entry which is preliminary data.</text>
</comment>
<protein>
    <submittedName>
        <fullName evidence="7">Mechanosensitive ion channel family protein</fullName>
    </submittedName>
</protein>
<organism evidence="7 8">
    <name type="scientific">Phenylobacterium deserti</name>
    <dbReference type="NCBI Taxonomy" id="1914756"/>
    <lineage>
        <taxon>Bacteria</taxon>
        <taxon>Pseudomonadati</taxon>
        <taxon>Pseudomonadota</taxon>
        <taxon>Alphaproteobacteria</taxon>
        <taxon>Caulobacterales</taxon>
        <taxon>Caulobacteraceae</taxon>
        <taxon>Phenylobacterium</taxon>
    </lineage>
</organism>
<evidence type="ECO:0000256" key="2">
    <source>
        <dbReference type="ARBA" id="ARBA00022692"/>
    </source>
</evidence>
<dbReference type="Proteomes" id="UP000249725">
    <property type="component" value="Unassembled WGS sequence"/>
</dbReference>
<feature type="transmembrane region" description="Helical" evidence="5">
    <location>
        <begin position="20"/>
        <end position="46"/>
    </location>
</feature>
<dbReference type="AlphaFoldDB" id="A0A328AN75"/>
<dbReference type="PANTHER" id="PTHR30566">
    <property type="entry name" value="YNAI-RELATED MECHANOSENSITIVE ION CHANNEL"/>
    <property type="match status" value="1"/>
</dbReference>
<dbReference type="PANTHER" id="PTHR30566:SF25">
    <property type="entry name" value="INNER MEMBRANE PROTEIN"/>
    <property type="match status" value="1"/>
</dbReference>
<dbReference type="RefSeq" id="WP_111512803.1">
    <property type="nucleotide sequence ID" value="NZ_QFYR01000001.1"/>
</dbReference>
<evidence type="ECO:0000313" key="7">
    <source>
        <dbReference type="EMBL" id="RAK56452.1"/>
    </source>
</evidence>
<keyword evidence="3 5" id="KW-1133">Transmembrane helix</keyword>
<proteinExistence type="predicted"/>
<dbReference type="Gene3D" id="2.30.30.60">
    <property type="match status" value="1"/>
</dbReference>
<feature type="domain" description="Mechanosensitive ion channel MscS" evidence="6">
    <location>
        <begin position="193"/>
        <end position="259"/>
    </location>
</feature>
<dbReference type="Pfam" id="PF00924">
    <property type="entry name" value="MS_channel_2nd"/>
    <property type="match status" value="1"/>
</dbReference>
<reference evidence="8" key="1">
    <citation type="submission" date="2018-05" db="EMBL/GenBank/DDBJ databases">
        <authorList>
            <person name="Li X."/>
        </authorList>
    </citation>
    <scope>NUCLEOTIDE SEQUENCE [LARGE SCALE GENOMIC DNA]</scope>
    <source>
        <strain evidence="8">YIM 73061</strain>
    </source>
</reference>
<evidence type="ECO:0000259" key="6">
    <source>
        <dbReference type="Pfam" id="PF00924"/>
    </source>
</evidence>
<feature type="transmembrane region" description="Helical" evidence="5">
    <location>
        <begin position="97"/>
        <end position="123"/>
    </location>
</feature>
<dbReference type="InterPro" id="IPR023408">
    <property type="entry name" value="MscS_beta-dom_sf"/>
</dbReference>
<dbReference type="GO" id="GO:0008381">
    <property type="term" value="F:mechanosensitive monoatomic ion channel activity"/>
    <property type="evidence" value="ECO:0007669"/>
    <property type="project" value="UniProtKB-ARBA"/>
</dbReference>
<keyword evidence="4 5" id="KW-0472">Membrane</keyword>
<sequence length="377" mass="42606">MNLHTLVADLQRSFAWAPPWLFSLVLMALAVVLAVTLHSLVVRLVQRGLKKKEDAFWRPLLVRTRKPGRLAMVVVALGVAADLSPLTREQTSLVQHILLVLFIGLIGWAMLTATEIAAALYLRRYRVDVEDNLLARKHLTQVRILQQAVRVLIIILTTGLALMTIPQVRQWGVSLLAAGGAAGLIVGLALQPLLTNLIAGIQIAMTQPIRIDDAVIVESEWGRIEEINATYVVVKLWDERRMVLPLTYFLQNPFQNWTRNSAALTGAVMLYVDYTTPLEPVRQRLKELVENSPLWDRRTVVLQVTDARERTMELRILVSAADSGRLFDLRCEVREKLIAFLRDNFQGALPRDRLELAALEGWTSRDEDDEPRRSLPQ</sequence>
<name>A0A328AN75_9CAUL</name>
<accession>A0A328AN75</accession>
<dbReference type="OrthoDB" id="9792218at2"/>
<feature type="transmembrane region" description="Helical" evidence="5">
    <location>
        <begin position="144"/>
        <end position="165"/>
    </location>
</feature>
<feature type="transmembrane region" description="Helical" evidence="5">
    <location>
        <begin position="171"/>
        <end position="190"/>
    </location>
</feature>
<evidence type="ECO:0000256" key="4">
    <source>
        <dbReference type="ARBA" id="ARBA00023136"/>
    </source>
</evidence>
<keyword evidence="8" id="KW-1185">Reference proteome</keyword>